<organism evidence="2 3">
    <name type="scientific">Actimicrobium antarcticum</name>
    <dbReference type="NCBI Taxonomy" id="1051899"/>
    <lineage>
        <taxon>Bacteria</taxon>
        <taxon>Pseudomonadati</taxon>
        <taxon>Pseudomonadota</taxon>
        <taxon>Betaproteobacteria</taxon>
        <taxon>Burkholderiales</taxon>
        <taxon>Oxalobacteraceae</taxon>
        <taxon>Actimicrobium</taxon>
    </lineage>
</organism>
<comment type="caution">
    <text evidence="2">The sequence shown here is derived from an EMBL/GenBank/DDBJ whole genome shotgun (WGS) entry which is preliminary data.</text>
</comment>
<proteinExistence type="predicted"/>
<reference evidence="3" key="1">
    <citation type="journal article" date="2019" name="Int. J. Syst. Evol. Microbiol.">
        <title>The Global Catalogue of Microorganisms (GCM) 10K type strain sequencing project: providing services to taxonomists for standard genome sequencing and annotation.</title>
        <authorList>
            <consortium name="The Broad Institute Genomics Platform"/>
            <consortium name="The Broad Institute Genome Sequencing Center for Infectious Disease"/>
            <person name="Wu L."/>
            <person name="Ma J."/>
        </authorList>
    </citation>
    <scope>NUCLEOTIDE SEQUENCE [LARGE SCALE GENOMIC DNA]</scope>
    <source>
        <strain evidence="3">JCM 16673</strain>
    </source>
</reference>
<feature type="region of interest" description="Disordered" evidence="1">
    <location>
        <begin position="1"/>
        <end position="32"/>
    </location>
</feature>
<protein>
    <submittedName>
        <fullName evidence="2">Uncharacterized protein</fullName>
    </submittedName>
</protein>
<dbReference type="EMBL" id="BAAAZE010000010">
    <property type="protein sequence ID" value="GAA4027469.1"/>
    <property type="molecule type" value="Genomic_DNA"/>
</dbReference>
<evidence type="ECO:0000313" key="2">
    <source>
        <dbReference type="EMBL" id="GAA4027469.1"/>
    </source>
</evidence>
<name>A0ABP7TK14_9BURK</name>
<dbReference type="Proteomes" id="UP001501353">
    <property type="component" value="Unassembled WGS sequence"/>
</dbReference>
<evidence type="ECO:0000256" key="1">
    <source>
        <dbReference type="SAM" id="MobiDB-lite"/>
    </source>
</evidence>
<keyword evidence="3" id="KW-1185">Reference proteome</keyword>
<gene>
    <name evidence="2" type="ORF">GCM10022212_26970</name>
</gene>
<dbReference type="RefSeq" id="WP_344763879.1">
    <property type="nucleotide sequence ID" value="NZ_BAAAZE010000010.1"/>
</dbReference>
<accession>A0ABP7TK14</accession>
<evidence type="ECO:0000313" key="3">
    <source>
        <dbReference type="Proteomes" id="UP001501353"/>
    </source>
</evidence>
<sequence length="565" mass="63529">MHISHNYITPVTAGELGHPPLDQYPGRPKDTRFSEEVNKSGVYIHKLCIHGDAIKEQFDKIENNLIPTPGTFVGVGMHRTYNMDRWARTSGLIFSPDTASMISYKGDIASVRLSNIDKNFSHFSSVPAQEQHAKYAQYLSTKFNQLGETGTAFNNRKPKQLRLVEDVTFAKDKYKELELRSNLAFGNEMPDANDSSTIPDESSKYTIARLLQSSGVDIDSLTKSTLLDVLIPIAQEDTELGQRLRHAIKKLERFDNDAAIKVYLNLGKADPVKKNHYINIMRKWGAQTPNEHLLMPTIANIAGICVNVEATSGIDQALKINAMLSERQKANGLVSNNNPAFVYHLSPKSGKSLVHIGWSQGVSPWSSQGLIEFAKTGKVTGVDGNTFKPDHFKLLHALADASTLVFFENEKTLLNCKFSNNFIDNLSLVKDNNDNLLHIAIANNRDIDTIKFLYFWQVNAFTEKNSEQLTALDLAKKNNHPACSFLQTAKGWDGNSAIVSPNRNAYIIERLEKLPKISDYYEMRNGRSERGEIKYISEQGTYRVTKGNGYFNREKTISWKGIQKY</sequence>